<protein>
    <recommendedName>
        <fullName evidence="1">Auxin-responsive protein</fullName>
    </recommendedName>
</protein>
<dbReference type="EMBL" id="CP126649">
    <property type="protein sequence ID" value="WJZ83060.1"/>
    <property type="molecule type" value="Genomic_DNA"/>
</dbReference>
<evidence type="ECO:0000259" key="2">
    <source>
        <dbReference type="Pfam" id="PF02309"/>
    </source>
</evidence>
<organism evidence="3 4">
    <name type="scientific">Vitis vinifera</name>
    <name type="common">Grape</name>
    <dbReference type="NCBI Taxonomy" id="29760"/>
    <lineage>
        <taxon>Eukaryota</taxon>
        <taxon>Viridiplantae</taxon>
        <taxon>Streptophyta</taxon>
        <taxon>Embryophyta</taxon>
        <taxon>Tracheophyta</taxon>
        <taxon>Spermatophyta</taxon>
        <taxon>Magnoliopsida</taxon>
        <taxon>eudicotyledons</taxon>
        <taxon>Gunneridae</taxon>
        <taxon>Pentapetalae</taxon>
        <taxon>rosids</taxon>
        <taxon>Vitales</taxon>
        <taxon>Vitaceae</taxon>
        <taxon>Viteae</taxon>
        <taxon>Vitis</taxon>
    </lineage>
</organism>
<keyword evidence="1" id="KW-0804">Transcription</keyword>
<dbReference type="Proteomes" id="UP001227230">
    <property type="component" value="Chromosome 2"/>
</dbReference>
<name>A0ABY9BL78_VITVI</name>
<comment type="similarity">
    <text evidence="1">Belongs to the Aux/IAA family.</text>
</comment>
<reference evidence="3 4" key="1">
    <citation type="journal article" date="2023" name="Hortic Res">
        <title>The complete reference genome for grapevine (Vitis vinifera L.) genetics and breeding.</title>
        <authorList>
            <person name="Shi X."/>
            <person name="Cao S."/>
            <person name="Wang X."/>
            <person name="Huang S."/>
            <person name="Wang Y."/>
            <person name="Liu Z."/>
            <person name="Liu W."/>
            <person name="Leng X."/>
            <person name="Peng Y."/>
            <person name="Wang N."/>
            <person name="Wang Y."/>
            <person name="Ma Z."/>
            <person name="Xu X."/>
            <person name="Zhang F."/>
            <person name="Xue H."/>
            <person name="Zhong H."/>
            <person name="Wang Y."/>
            <person name="Zhang K."/>
            <person name="Velt A."/>
            <person name="Avia K."/>
            <person name="Holtgrawe D."/>
            <person name="Grimplet J."/>
            <person name="Matus J.T."/>
            <person name="Ware D."/>
            <person name="Wu X."/>
            <person name="Wang H."/>
            <person name="Liu C."/>
            <person name="Fang Y."/>
            <person name="Rustenholz C."/>
            <person name="Cheng Z."/>
            <person name="Xiao H."/>
            <person name="Zhou Y."/>
        </authorList>
    </citation>
    <scope>NUCLEOTIDE SEQUENCE [LARGE SCALE GENOMIC DNA]</scope>
    <source>
        <strain evidence="4">cv. Pinot noir / PN40024</strain>
        <tissue evidence="3">Leaf</tissue>
    </source>
</reference>
<evidence type="ECO:0000313" key="4">
    <source>
        <dbReference type="Proteomes" id="UP001227230"/>
    </source>
</evidence>
<dbReference type="PANTHER" id="PTHR31384:SF10">
    <property type="entry name" value="AUXIN RESPONSE FACTOR 5"/>
    <property type="match status" value="1"/>
</dbReference>
<comment type="subunit">
    <text evidence="1">Homodimers and heterodimers.</text>
</comment>
<evidence type="ECO:0000256" key="1">
    <source>
        <dbReference type="RuleBase" id="RU004549"/>
    </source>
</evidence>
<dbReference type="Gene3D" id="3.10.20.90">
    <property type="entry name" value="Phosphatidylinositol 3-kinase Catalytic Subunit, Chain A, domain 1"/>
    <property type="match status" value="1"/>
</dbReference>
<sequence>MVYVDYENDVLLVGDDPQNEFVGCVRCIRILSPSEVQQMSEEGMQLLNSTTIEGINDSIKRWKPWLHQGLIINPGNLGCTQPQARLRQSGCRNANGSSLGLLF</sequence>
<evidence type="ECO:0000313" key="3">
    <source>
        <dbReference type="EMBL" id="WJZ83060.1"/>
    </source>
</evidence>
<dbReference type="InterPro" id="IPR044835">
    <property type="entry name" value="ARF_plant"/>
</dbReference>
<keyword evidence="1" id="KW-0805">Transcription regulation</keyword>
<keyword evidence="1" id="KW-0678">Repressor</keyword>
<comment type="function">
    <text evidence="1">Aux/IAA proteins are short-lived transcriptional factors that function as repressors of early auxin response genes at low auxin concentrations.</text>
</comment>
<keyword evidence="4" id="KW-1185">Reference proteome</keyword>
<proteinExistence type="inferred from homology"/>
<gene>
    <name evidence="3" type="ORF">VitviT2T_002772</name>
</gene>
<keyword evidence="1" id="KW-0927">Auxin signaling pathway</keyword>
<dbReference type="Pfam" id="PF02309">
    <property type="entry name" value="AUX_IAA"/>
    <property type="match status" value="1"/>
</dbReference>
<accession>A0ABY9BL78</accession>
<dbReference type="InterPro" id="IPR033389">
    <property type="entry name" value="AUX/IAA_dom"/>
</dbReference>
<keyword evidence="1" id="KW-0539">Nucleus</keyword>
<feature type="domain" description="AUX/IAA" evidence="2">
    <location>
        <begin position="2"/>
        <end position="39"/>
    </location>
</feature>
<comment type="subcellular location">
    <subcellularLocation>
        <location evidence="1">Nucleus</location>
    </subcellularLocation>
</comment>
<dbReference type="PANTHER" id="PTHR31384">
    <property type="entry name" value="AUXIN RESPONSE FACTOR 4-RELATED"/>
    <property type="match status" value="1"/>
</dbReference>